<accession>A0A8F5ZFY6</accession>
<dbReference type="Proteomes" id="UP000694228">
    <property type="component" value="Chromosome"/>
</dbReference>
<organism evidence="1 2">
    <name type="scientific">Methanospirillum hungatei</name>
    <dbReference type="NCBI Taxonomy" id="2203"/>
    <lineage>
        <taxon>Archaea</taxon>
        <taxon>Methanobacteriati</taxon>
        <taxon>Methanobacteriota</taxon>
        <taxon>Stenosarchaea group</taxon>
        <taxon>Methanomicrobia</taxon>
        <taxon>Methanomicrobiales</taxon>
        <taxon>Methanospirillaceae</taxon>
        <taxon>Methanospirillum</taxon>
    </lineage>
</organism>
<evidence type="ECO:0000313" key="1">
    <source>
        <dbReference type="EMBL" id="QXO96357.1"/>
    </source>
</evidence>
<protein>
    <submittedName>
        <fullName evidence="1">Adenosylcobinamide amidohydrolase</fullName>
    </submittedName>
</protein>
<dbReference type="EMBL" id="CP077107">
    <property type="protein sequence ID" value="QXO96357.1"/>
    <property type="molecule type" value="Genomic_DNA"/>
</dbReference>
<sequence>MIYKTSSGEEVFRNENSIVVRFPGKRNAVTTSYVNGGYQEDLTSVFNHEPKPTKGHCSHDLEGGSVEAYIGIHSRRLGLDPDTTAAMMTAAKMKNAAISTRSFRNLEVTSIVTAGIEVNGGRAGDPASWHEEEGQTIYVGGTINTIILVNCCLPAHTLTRVIMTATEAKTVAIQQLMAPSKYSTGIATGSGTDQICVISNLESPHVITWAGKHSKLGELVARCVIDATTEALAKQTNLTPDSQRDMLVRLDRFGIDEKKYWEVAASLEGENKRDLFIRNLRNFSKTPTVVAMVSSLLHIVDEVSWGLIPELAGKSAAISVMKTLPDVVNTQKKPDFNAIIDERNSIIENWVRLSAWCVKCGFSGNNV</sequence>
<dbReference type="InterPro" id="IPR052209">
    <property type="entry name" value="CbiZ"/>
</dbReference>
<reference evidence="1 2" key="1">
    <citation type="submission" date="2021-06" db="EMBL/GenBank/DDBJ databases">
        <title>Complete genome sequence of the secondary alcohol utilizing methanogen Methanospirillum hungatei strain GP1.</title>
        <authorList>
            <person name="Day L.A."/>
            <person name="Costa K.C."/>
        </authorList>
    </citation>
    <scope>NUCLEOTIDE SEQUENCE [LARGE SCALE GENOMIC DNA]</scope>
    <source>
        <strain evidence="1 2">GP1</strain>
    </source>
</reference>
<dbReference type="Pfam" id="PF01955">
    <property type="entry name" value="CbiZ"/>
    <property type="match status" value="1"/>
</dbReference>
<dbReference type="InterPro" id="IPR002808">
    <property type="entry name" value="AdoCbi_amidolase"/>
</dbReference>
<proteinExistence type="predicted"/>
<name>A0A8F5ZFY6_METHU</name>
<dbReference type="AlphaFoldDB" id="A0A8F5ZFY6"/>
<dbReference type="GO" id="GO:0016787">
    <property type="term" value="F:hydrolase activity"/>
    <property type="evidence" value="ECO:0007669"/>
    <property type="project" value="UniProtKB-KW"/>
</dbReference>
<evidence type="ECO:0000313" key="2">
    <source>
        <dbReference type="Proteomes" id="UP000694228"/>
    </source>
</evidence>
<dbReference type="PANTHER" id="PTHR35336">
    <property type="entry name" value="ADENOSYLCOBINAMIDE AMIDOHYDROLASE"/>
    <property type="match status" value="1"/>
</dbReference>
<dbReference type="OrthoDB" id="64585at2157"/>
<gene>
    <name evidence="1" type="ORF">KSK55_05045</name>
</gene>
<dbReference type="PANTHER" id="PTHR35336:SF5">
    <property type="entry name" value="ADENOSYLCOBINAMIDE AMIDOHYDROLASE"/>
    <property type="match status" value="1"/>
</dbReference>